<dbReference type="SUPFAM" id="SSF52821">
    <property type="entry name" value="Rhodanese/Cell cycle control phosphatase"/>
    <property type="match status" value="1"/>
</dbReference>
<dbReference type="GO" id="GO:0051301">
    <property type="term" value="P:cell division"/>
    <property type="evidence" value="ECO:0007669"/>
    <property type="project" value="UniProtKB-UniRule"/>
</dbReference>
<evidence type="ECO:0000256" key="3">
    <source>
        <dbReference type="ARBA" id="ARBA00022618"/>
    </source>
</evidence>
<keyword evidence="4 10" id="KW-0498">Mitosis</keyword>
<sequence>MYSSSPLGSSVVSPNSKTMHTLLDSPLSFRKIDSTIPKIHLSDTLDMPLESDSPSKSFEIHKPKIPLHSTLFNGTTSNLIKTKPTFLNKRNLSFNEVEESIFFTTVSSKKKLALSPSLKLPFPHPNSEIICSKSVFSNYNTNSLENKPLLKSRTLSAFSMSIPQFKTCDNEIFKTEPSINLKKTYARPIKRALSHCSSSDLFNESILCLDNVDSLEKSSKKSSCAKTELIPSIAISSSSIRHISNHTMVKVLEGEYINLYDSLLVIDCRFPYEYQGGHIQDAKNINSVENLEKIFFNELQSDKRYLVIFHCEFSIKRAPSMANYLRKRDRELNAHRYPKLSFPDIYVLQGGYNKFFQNHKQLCNPCNYITMDDINFTQELQVHFSNFERQHKRSKCTETSSFNNLIQSPTSNLRICRSNSANFSSNVTFW</sequence>
<dbReference type="GO" id="GO:0005634">
    <property type="term" value="C:nucleus"/>
    <property type="evidence" value="ECO:0007669"/>
    <property type="project" value="TreeGrafter"/>
</dbReference>
<evidence type="ECO:0000256" key="10">
    <source>
        <dbReference type="RuleBase" id="RU368028"/>
    </source>
</evidence>
<dbReference type="PANTHER" id="PTHR10828">
    <property type="entry name" value="M-PHASE INDUCER PHOSPHATASE DUAL SPECIFICITY PHOSPHATASE CDC25"/>
    <property type="match status" value="1"/>
</dbReference>
<evidence type="ECO:0000313" key="13">
    <source>
        <dbReference type="Proteomes" id="UP000245383"/>
    </source>
</evidence>
<protein>
    <recommendedName>
        <fullName evidence="9 10">M-phase inducer phosphatase</fullName>
        <ecNumber evidence="2 10">3.1.3.48</ecNumber>
    </recommendedName>
</protein>
<dbReference type="InterPro" id="IPR036873">
    <property type="entry name" value="Rhodanese-like_dom_sf"/>
</dbReference>
<evidence type="ECO:0000256" key="1">
    <source>
        <dbReference type="ARBA" id="ARBA00011065"/>
    </source>
</evidence>
<dbReference type="GO" id="GO:0004725">
    <property type="term" value="F:protein tyrosine phosphatase activity"/>
    <property type="evidence" value="ECO:0007669"/>
    <property type="project" value="UniProtKB-UniRule"/>
</dbReference>
<feature type="domain" description="Rhodanese" evidence="11">
    <location>
        <begin position="259"/>
        <end position="364"/>
    </location>
</feature>
<dbReference type="PRINTS" id="PR00716">
    <property type="entry name" value="MPIPHPHTASE"/>
</dbReference>
<dbReference type="Gene3D" id="3.40.250.10">
    <property type="entry name" value="Rhodanese-like domain"/>
    <property type="match status" value="1"/>
</dbReference>
<keyword evidence="7 10" id="KW-0131">Cell cycle</keyword>
<dbReference type="GO" id="GO:0110032">
    <property type="term" value="P:positive regulation of G2/MI transition of meiotic cell cycle"/>
    <property type="evidence" value="ECO:0007669"/>
    <property type="project" value="TreeGrafter"/>
</dbReference>
<evidence type="ECO:0000256" key="4">
    <source>
        <dbReference type="ARBA" id="ARBA00022776"/>
    </source>
</evidence>
<dbReference type="STRING" id="133385.A0A2T9YR01"/>
<dbReference type="Proteomes" id="UP000245383">
    <property type="component" value="Unassembled WGS sequence"/>
</dbReference>
<comment type="similarity">
    <text evidence="1 10">Belongs to the MPI phosphatase family.</text>
</comment>
<evidence type="ECO:0000256" key="2">
    <source>
        <dbReference type="ARBA" id="ARBA00013064"/>
    </source>
</evidence>
<organism evidence="12 13">
    <name type="scientific">Smittium simulii</name>
    <dbReference type="NCBI Taxonomy" id="133385"/>
    <lineage>
        <taxon>Eukaryota</taxon>
        <taxon>Fungi</taxon>
        <taxon>Fungi incertae sedis</taxon>
        <taxon>Zoopagomycota</taxon>
        <taxon>Kickxellomycotina</taxon>
        <taxon>Harpellomycetes</taxon>
        <taxon>Harpellales</taxon>
        <taxon>Legeriomycetaceae</taxon>
        <taxon>Smittium</taxon>
    </lineage>
</organism>
<dbReference type="CDD" id="cd01530">
    <property type="entry name" value="Cdc25"/>
    <property type="match status" value="1"/>
</dbReference>
<dbReference type="SMART" id="SM00450">
    <property type="entry name" value="RHOD"/>
    <property type="match status" value="1"/>
</dbReference>
<dbReference type="Pfam" id="PF00581">
    <property type="entry name" value="Rhodanese"/>
    <property type="match status" value="1"/>
</dbReference>
<evidence type="ECO:0000256" key="5">
    <source>
        <dbReference type="ARBA" id="ARBA00022801"/>
    </source>
</evidence>
<evidence type="ECO:0000256" key="6">
    <source>
        <dbReference type="ARBA" id="ARBA00022912"/>
    </source>
</evidence>
<dbReference type="InterPro" id="IPR000751">
    <property type="entry name" value="MPI_Phosphatase"/>
</dbReference>
<keyword evidence="3 10" id="KW-0132">Cell division</keyword>
<dbReference type="PANTHER" id="PTHR10828:SF17">
    <property type="entry name" value="PROTEIN-TYROSINE-PHOSPHATASE"/>
    <property type="match status" value="1"/>
</dbReference>
<dbReference type="PROSITE" id="PS50206">
    <property type="entry name" value="RHODANESE_3"/>
    <property type="match status" value="1"/>
</dbReference>
<comment type="catalytic activity">
    <reaction evidence="8 10">
        <text>O-phospho-L-tyrosyl-[protein] + H2O = L-tyrosyl-[protein] + phosphate</text>
        <dbReference type="Rhea" id="RHEA:10684"/>
        <dbReference type="Rhea" id="RHEA-COMP:10136"/>
        <dbReference type="Rhea" id="RHEA-COMP:20101"/>
        <dbReference type="ChEBI" id="CHEBI:15377"/>
        <dbReference type="ChEBI" id="CHEBI:43474"/>
        <dbReference type="ChEBI" id="CHEBI:46858"/>
        <dbReference type="ChEBI" id="CHEBI:61978"/>
        <dbReference type="EC" id="3.1.3.48"/>
    </reaction>
</comment>
<dbReference type="EC" id="3.1.3.48" evidence="2 10"/>
<dbReference type="GO" id="GO:0000086">
    <property type="term" value="P:G2/M transition of mitotic cell cycle"/>
    <property type="evidence" value="ECO:0007669"/>
    <property type="project" value="TreeGrafter"/>
</dbReference>
<proteinExistence type="inferred from homology"/>
<dbReference type="EMBL" id="MBFR01000074">
    <property type="protein sequence ID" value="PVU94783.1"/>
    <property type="molecule type" value="Genomic_DNA"/>
</dbReference>
<keyword evidence="5 10" id="KW-0378">Hydrolase</keyword>
<dbReference type="GO" id="GO:0005737">
    <property type="term" value="C:cytoplasm"/>
    <property type="evidence" value="ECO:0007669"/>
    <property type="project" value="TreeGrafter"/>
</dbReference>
<dbReference type="OrthoDB" id="26523at2759"/>
<comment type="function">
    <text evidence="10">Tyrosine protein phosphatase which functions as a dosage-dependent inducer of mitotic progression.</text>
</comment>
<keyword evidence="6 10" id="KW-0904">Protein phosphatase</keyword>
<gene>
    <name evidence="12" type="ORF">BB561_002249</name>
</gene>
<name>A0A2T9YR01_9FUNG</name>
<dbReference type="FunFam" id="3.40.250.10:FF:000021">
    <property type="entry name" value="M-phase inducer phosphatase cdc-25.2"/>
    <property type="match status" value="1"/>
</dbReference>
<evidence type="ECO:0000313" key="12">
    <source>
        <dbReference type="EMBL" id="PVU94783.1"/>
    </source>
</evidence>
<reference evidence="12 13" key="1">
    <citation type="journal article" date="2018" name="MBio">
        <title>Comparative Genomics Reveals the Core Gene Toolbox for the Fungus-Insect Symbiosis.</title>
        <authorList>
            <person name="Wang Y."/>
            <person name="Stata M."/>
            <person name="Wang W."/>
            <person name="Stajich J.E."/>
            <person name="White M.M."/>
            <person name="Moncalvo J.M."/>
        </authorList>
    </citation>
    <scope>NUCLEOTIDE SEQUENCE [LARGE SCALE GENOMIC DNA]</scope>
    <source>
        <strain evidence="12 13">SWE-8-4</strain>
    </source>
</reference>
<evidence type="ECO:0000259" key="11">
    <source>
        <dbReference type="PROSITE" id="PS50206"/>
    </source>
</evidence>
<accession>A0A2T9YR01</accession>
<keyword evidence="13" id="KW-1185">Reference proteome</keyword>
<dbReference type="GO" id="GO:0010971">
    <property type="term" value="P:positive regulation of G2/M transition of mitotic cell cycle"/>
    <property type="evidence" value="ECO:0007669"/>
    <property type="project" value="TreeGrafter"/>
</dbReference>
<dbReference type="InterPro" id="IPR001763">
    <property type="entry name" value="Rhodanese-like_dom"/>
</dbReference>
<dbReference type="AlphaFoldDB" id="A0A2T9YR01"/>
<evidence type="ECO:0000256" key="8">
    <source>
        <dbReference type="ARBA" id="ARBA00051722"/>
    </source>
</evidence>
<evidence type="ECO:0000256" key="9">
    <source>
        <dbReference type="ARBA" id="ARBA00067190"/>
    </source>
</evidence>
<evidence type="ECO:0000256" key="7">
    <source>
        <dbReference type="ARBA" id="ARBA00023306"/>
    </source>
</evidence>
<comment type="caution">
    <text evidence="12">The sequence shown here is derived from an EMBL/GenBank/DDBJ whole genome shotgun (WGS) entry which is preliminary data.</text>
</comment>